<accession>A0A4Y3L3F7</accession>
<comment type="caution">
    <text evidence="1">The sequence shown here is derived from an EMBL/GenBank/DDBJ whole genome shotgun (WGS) entry which is preliminary data.</text>
</comment>
<protein>
    <submittedName>
        <fullName evidence="1">Uncharacterized protein</fullName>
    </submittedName>
</protein>
<evidence type="ECO:0000313" key="2">
    <source>
        <dbReference type="Proteomes" id="UP000317046"/>
    </source>
</evidence>
<sequence>MRQNLPPDWVPMLSRGRHRRPTKGACFMELASFLAGERWSDHPACTHPLLATLARTVNDQMSDGGRQRLLPLVPSVIGLTCEDREVDVRLALWCATSALPVVAEETQRVLAVGILAAERRLAEIEGRTDGVLTERSARALADVPLAAEWARRFSLGLTTSAAGFHETGAPSIVCCAVLGVADACVPDTEDRMLAMLAAGIEIVRVGAAREQRRAEVGEVTRALPRAAAGAHVRERVGAGA</sequence>
<dbReference type="AlphaFoldDB" id="A0A4Y3L3F7"/>
<gene>
    <name evidence="1" type="ORF">CCE01nite_39640</name>
</gene>
<reference evidence="1" key="1">
    <citation type="submission" date="2019-06" db="EMBL/GenBank/DDBJ databases">
        <title>Whole genome shotgun sequence of Cellulomonas cellasea NBRC 3753.</title>
        <authorList>
            <person name="Hosoyama A."/>
            <person name="Uohara A."/>
            <person name="Ohji S."/>
            <person name="Ichikawa N."/>
        </authorList>
    </citation>
    <scope>NUCLEOTIDE SEQUENCE [LARGE SCALE GENOMIC DNA]</scope>
    <source>
        <strain evidence="1">NBRC 3753</strain>
    </source>
</reference>
<organism evidence="1 2">
    <name type="scientific">Cellulomonas cellasea</name>
    <dbReference type="NCBI Taxonomy" id="43670"/>
    <lineage>
        <taxon>Bacteria</taxon>
        <taxon>Bacillati</taxon>
        <taxon>Actinomycetota</taxon>
        <taxon>Actinomycetes</taxon>
        <taxon>Micrococcales</taxon>
        <taxon>Cellulomonadaceae</taxon>
        <taxon>Cellulomonas</taxon>
    </lineage>
</organism>
<proteinExistence type="predicted"/>
<name>A0A4Y3L3F7_9CELL</name>
<keyword evidence="2" id="KW-1185">Reference proteome</keyword>
<dbReference type="EMBL" id="BJLR01000041">
    <property type="protein sequence ID" value="GEA90015.1"/>
    <property type="molecule type" value="Genomic_DNA"/>
</dbReference>
<dbReference type="RefSeq" id="WP_141372903.1">
    <property type="nucleotide sequence ID" value="NZ_BJLR01000041.1"/>
</dbReference>
<dbReference type="Proteomes" id="UP000317046">
    <property type="component" value="Unassembled WGS sequence"/>
</dbReference>
<evidence type="ECO:0000313" key="1">
    <source>
        <dbReference type="EMBL" id="GEA90015.1"/>
    </source>
</evidence>